<keyword evidence="4" id="KW-1185">Reference proteome</keyword>
<dbReference type="InterPro" id="IPR050593">
    <property type="entry name" value="LovG"/>
</dbReference>
<dbReference type="InterPro" id="IPR029058">
    <property type="entry name" value="AB_hydrolase_fold"/>
</dbReference>
<feature type="domain" description="Serine hydrolase" evidence="2">
    <location>
        <begin position="5"/>
        <end position="225"/>
    </location>
</feature>
<dbReference type="Proteomes" id="UP000664169">
    <property type="component" value="Unassembled WGS sequence"/>
</dbReference>
<keyword evidence="1" id="KW-0378">Hydrolase</keyword>
<dbReference type="InterPro" id="IPR005645">
    <property type="entry name" value="FSH-like_dom"/>
</dbReference>
<dbReference type="PANTHER" id="PTHR48070">
    <property type="entry name" value="ESTERASE OVCA2"/>
    <property type="match status" value="1"/>
</dbReference>
<dbReference type="GO" id="GO:0005634">
    <property type="term" value="C:nucleus"/>
    <property type="evidence" value="ECO:0007669"/>
    <property type="project" value="TreeGrafter"/>
</dbReference>
<evidence type="ECO:0000313" key="4">
    <source>
        <dbReference type="Proteomes" id="UP000664169"/>
    </source>
</evidence>
<dbReference type="EMBL" id="CAJPDQ010000009">
    <property type="protein sequence ID" value="CAF9914301.1"/>
    <property type="molecule type" value="Genomic_DNA"/>
</dbReference>
<gene>
    <name evidence="3" type="ORF">GOMPHAMPRED_008125</name>
</gene>
<evidence type="ECO:0000259" key="2">
    <source>
        <dbReference type="Pfam" id="PF03959"/>
    </source>
</evidence>
<proteinExistence type="predicted"/>
<protein>
    <recommendedName>
        <fullName evidence="2">Serine hydrolase domain-containing protein</fullName>
    </recommendedName>
</protein>
<reference evidence="3" key="1">
    <citation type="submission" date="2021-03" db="EMBL/GenBank/DDBJ databases">
        <authorList>
            <person name="Tagirdzhanova G."/>
        </authorList>
    </citation>
    <scope>NUCLEOTIDE SEQUENCE</scope>
</reference>
<comment type="caution">
    <text evidence="3">The sequence shown here is derived from an EMBL/GenBank/DDBJ whole genome shotgun (WGS) entry which is preliminary data.</text>
</comment>
<evidence type="ECO:0000256" key="1">
    <source>
        <dbReference type="ARBA" id="ARBA00022801"/>
    </source>
</evidence>
<dbReference type="Gene3D" id="3.40.50.1820">
    <property type="entry name" value="alpha/beta hydrolase"/>
    <property type="match status" value="1"/>
</dbReference>
<accession>A0A8H3F4Q8</accession>
<dbReference type="GO" id="GO:0005737">
    <property type="term" value="C:cytoplasm"/>
    <property type="evidence" value="ECO:0007669"/>
    <property type="project" value="TreeGrafter"/>
</dbReference>
<evidence type="ECO:0000313" key="3">
    <source>
        <dbReference type="EMBL" id="CAF9914301.1"/>
    </source>
</evidence>
<dbReference type="Pfam" id="PF03959">
    <property type="entry name" value="FSH1"/>
    <property type="match status" value="1"/>
</dbReference>
<dbReference type="OrthoDB" id="2094269at2759"/>
<dbReference type="AlphaFoldDB" id="A0A8H3F4Q8"/>
<dbReference type="PANTHER" id="PTHR48070:SF6">
    <property type="entry name" value="ESTERASE OVCA2"/>
    <property type="match status" value="1"/>
</dbReference>
<name>A0A8H3F4Q8_9LECA</name>
<sequence length="246" mass="27357">MSGLRLKVLCLHGFTSNGTVHAHQLRTIVKALPEYEFVFPDGPHKVNIDSEWDLTKPEVHLWNELVISKSTSGHRAWWYAREGKEKGAGDFVGLNASLDFIGSLMQKEGPFHAILGFSQGGCFAGILCALLQRRSIAHPLRSHLPEKLPSPLAGIIFSGFKVRFPQYDEVYAEGINIPMIHVMGVEDDDVIVEKSEELASLNTCSEILKHNGGHQIPRKPEDISQITSFFRKHILAAMILPAQSLI</sequence>
<organism evidence="3 4">
    <name type="scientific">Gomphillus americanus</name>
    <dbReference type="NCBI Taxonomy" id="1940652"/>
    <lineage>
        <taxon>Eukaryota</taxon>
        <taxon>Fungi</taxon>
        <taxon>Dikarya</taxon>
        <taxon>Ascomycota</taxon>
        <taxon>Pezizomycotina</taxon>
        <taxon>Lecanoromycetes</taxon>
        <taxon>OSLEUM clade</taxon>
        <taxon>Ostropomycetidae</taxon>
        <taxon>Ostropales</taxon>
        <taxon>Graphidaceae</taxon>
        <taxon>Gomphilloideae</taxon>
        <taxon>Gomphillus</taxon>
    </lineage>
</organism>
<dbReference type="GO" id="GO:0016787">
    <property type="term" value="F:hydrolase activity"/>
    <property type="evidence" value="ECO:0007669"/>
    <property type="project" value="UniProtKB-KW"/>
</dbReference>
<dbReference type="SUPFAM" id="SSF53474">
    <property type="entry name" value="alpha/beta-Hydrolases"/>
    <property type="match status" value="1"/>
</dbReference>